<dbReference type="EMBL" id="CP019239">
    <property type="protein sequence ID" value="APW41171.1"/>
    <property type="molecule type" value="Genomic_DNA"/>
</dbReference>
<feature type="region of interest" description="Disordered" evidence="2">
    <location>
        <begin position="133"/>
        <end position="154"/>
    </location>
</feature>
<dbReference type="GO" id="GO:0003677">
    <property type="term" value="F:DNA binding"/>
    <property type="evidence" value="ECO:0007669"/>
    <property type="project" value="UniProtKB-KW"/>
</dbReference>
<dbReference type="RefSeq" id="WP_029706376.1">
    <property type="nucleotide sequence ID" value="NZ_CP019239.1"/>
</dbReference>
<dbReference type="Gene3D" id="1.10.10.10">
    <property type="entry name" value="Winged helix-like DNA-binding domain superfamily/Winged helix DNA-binding domain"/>
    <property type="match status" value="1"/>
</dbReference>
<dbReference type="InterPro" id="IPR036390">
    <property type="entry name" value="WH_DNA-bd_sf"/>
</dbReference>
<gene>
    <name evidence="3" type="ORF">RS694_00495</name>
</gene>
<keyword evidence="1 3" id="KW-0238">DNA-binding</keyword>
<reference evidence="3 4" key="1">
    <citation type="submission" date="2017-01" db="EMBL/GenBank/DDBJ databases">
        <authorList>
            <person name="Mah S.A."/>
            <person name="Swanson W.J."/>
            <person name="Moy G.W."/>
            <person name="Vacquier V.D."/>
        </authorList>
    </citation>
    <scope>NUCLEOTIDE SEQUENCE [LARGE SCALE GENOMIC DNA]</scope>
    <source>
        <strain evidence="3 4">DSM 22694</strain>
    </source>
</reference>
<evidence type="ECO:0000313" key="3">
    <source>
        <dbReference type="EMBL" id="APW41171.1"/>
    </source>
</evidence>
<dbReference type="Proteomes" id="UP000186110">
    <property type="component" value="Chromosome"/>
</dbReference>
<dbReference type="STRING" id="1484693.RS694_00495"/>
<accession>A0A1P8K5I1</accession>
<dbReference type="GO" id="GO:0005829">
    <property type="term" value="C:cytosol"/>
    <property type="evidence" value="ECO:0007669"/>
    <property type="project" value="TreeGrafter"/>
</dbReference>
<dbReference type="AlphaFoldDB" id="A0A1P8K5I1"/>
<dbReference type="PROSITE" id="PS01332">
    <property type="entry name" value="HTH_RRF2_1"/>
    <property type="match status" value="1"/>
</dbReference>
<dbReference type="InterPro" id="IPR036388">
    <property type="entry name" value="WH-like_DNA-bd_sf"/>
</dbReference>
<protein>
    <submittedName>
        <fullName evidence="3">DNA-binding protein</fullName>
    </submittedName>
</protein>
<dbReference type="PANTHER" id="PTHR33221:SF5">
    <property type="entry name" value="HTH-TYPE TRANSCRIPTIONAL REGULATOR ISCR"/>
    <property type="match status" value="1"/>
</dbReference>
<dbReference type="PROSITE" id="PS51197">
    <property type="entry name" value="HTH_RRF2_2"/>
    <property type="match status" value="1"/>
</dbReference>
<dbReference type="GO" id="GO:0003700">
    <property type="term" value="F:DNA-binding transcription factor activity"/>
    <property type="evidence" value="ECO:0007669"/>
    <property type="project" value="TreeGrafter"/>
</dbReference>
<evidence type="ECO:0000256" key="1">
    <source>
        <dbReference type="ARBA" id="ARBA00023125"/>
    </source>
</evidence>
<evidence type="ECO:0000313" key="4">
    <source>
        <dbReference type="Proteomes" id="UP000186110"/>
    </source>
</evidence>
<proteinExistence type="predicted"/>
<dbReference type="SUPFAM" id="SSF46785">
    <property type="entry name" value="Winged helix' DNA-binding domain"/>
    <property type="match status" value="1"/>
</dbReference>
<evidence type="ECO:0000256" key="2">
    <source>
        <dbReference type="SAM" id="MobiDB-lite"/>
    </source>
</evidence>
<organism evidence="3 4">
    <name type="scientific">Rhodoferax saidenbachensis</name>
    <dbReference type="NCBI Taxonomy" id="1484693"/>
    <lineage>
        <taxon>Bacteria</taxon>
        <taxon>Pseudomonadati</taxon>
        <taxon>Pseudomonadota</taxon>
        <taxon>Betaproteobacteria</taxon>
        <taxon>Burkholderiales</taxon>
        <taxon>Comamonadaceae</taxon>
        <taxon>Rhodoferax</taxon>
    </lineage>
</organism>
<sequence length="176" mass="19064">MRLSTRGRFAIIAMIDLALRAPDQPVPLQDLALRHRISLSYLEQVFAKLRQAGLVDSTRGPGGGYALGYRGDAITVADIIGAIEDDELEAGPPQTDGTQDMTRDLWNALHNAVVAHMQTISLRSLAAEQQAKGFQVQERKPSKKGVLQKPKVKPVHTTAPNSVFALAQSLGLRTSS</sequence>
<name>A0A1P8K5I1_9BURK</name>
<dbReference type="PANTHER" id="PTHR33221">
    <property type="entry name" value="WINGED HELIX-TURN-HELIX TRANSCRIPTIONAL REGULATOR, RRF2 FAMILY"/>
    <property type="match status" value="1"/>
</dbReference>
<dbReference type="InterPro" id="IPR030489">
    <property type="entry name" value="TR_Rrf2-type_CS"/>
</dbReference>
<keyword evidence="4" id="KW-1185">Reference proteome</keyword>
<dbReference type="NCBIfam" id="TIGR00738">
    <property type="entry name" value="rrf2_super"/>
    <property type="match status" value="1"/>
</dbReference>
<dbReference type="Pfam" id="PF02082">
    <property type="entry name" value="Rrf2"/>
    <property type="match status" value="1"/>
</dbReference>
<dbReference type="eggNOG" id="COG1959">
    <property type="taxonomic scope" value="Bacteria"/>
</dbReference>
<dbReference type="KEGG" id="rsb:RS694_00495"/>
<dbReference type="InterPro" id="IPR000944">
    <property type="entry name" value="Tscrpt_reg_Rrf2"/>
</dbReference>